<comment type="caution">
    <text evidence="2">The sequence shown here is derived from an EMBL/GenBank/DDBJ whole genome shotgun (WGS) entry which is preliminary data.</text>
</comment>
<sequence length="190" mass="20736">MTLGRGTLVGAHSGGSGTEFGNTVTSVNRHARDPEQPIPERRGGTLCALRTLPAAYWRDRFGRSADWWLVPDGALRAGSAPFASPQLRRTRSRGSRSARRAGVGHARGQRGDWREHALRNPYKPSARGLQIPGWEAPAPLTLRGSKSRELGGTPGPNLRDLTSPQLRGPKVPSRTETPNPLMLRPPKYLE</sequence>
<feature type="compositionally biased region" description="Basic and acidic residues" evidence="1">
    <location>
        <begin position="30"/>
        <end position="43"/>
    </location>
</feature>
<evidence type="ECO:0000256" key="1">
    <source>
        <dbReference type="SAM" id="MobiDB-lite"/>
    </source>
</evidence>
<feature type="compositionally biased region" description="Basic and acidic residues" evidence="1">
    <location>
        <begin position="109"/>
        <end position="118"/>
    </location>
</feature>
<feature type="region of interest" description="Disordered" evidence="1">
    <location>
        <begin position="1"/>
        <end position="44"/>
    </location>
</feature>
<feature type="compositionally biased region" description="Basic residues" evidence="1">
    <location>
        <begin position="88"/>
        <end position="99"/>
    </location>
</feature>
<dbReference type="Proteomes" id="UP001159641">
    <property type="component" value="Unassembled WGS sequence"/>
</dbReference>
<gene>
    <name evidence="2" type="ORF">J1605_006960</name>
</gene>
<reference evidence="2 3" key="1">
    <citation type="submission" date="2022-11" db="EMBL/GenBank/DDBJ databases">
        <title>Whole genome sequence of Eschrichtius robustus ER-17-0199.</title>
        <authorList>
            <person name="Bruniche-Olsen A."/>
            <person name="Black A.N."/>
            <person name="Fields C.J."/>
            <person name="Walden K."/>
            <person name="Dewoody J.A."/>
        </authorList>
    </citation>
    <scope>NUCLEOTIDE SEQUENCE [LARGE SCALE GENOMIC DNA]</scope>
    <source>
        <strain evidence="2">ER-17-0199</strain>
        <tissue evidence="2">Blubber</tissue>
    </source>
</reference>
<organism evidence="2 3">
    <name type="scientific">Eschrichtius robustus</name>
    <name type="common">California gray whale</name>
    <name type="synonym">Eschrichtius gibbosus</name>
    <dbReference type="NCBI Taxonomy" id="9764"/>
    <lineage>
        <taxon>Eukaryota</taxon>
        <taxon>Metazoa</taxon>
        <taxon>Chordata</taxon>
        <taxon>Craniata</taxon>
        <taxon>Vertebrata</taxon>
        <taxon>Euteleostomi</taxon>
        <taxon>Mammalia</taxon>
        <taxon>Eutheria</taxon>
        <taxon>Laurasiatheria</taxon>
        <taxon>Artiodactyla</taxon>
        <taxon>Whippomorpha</taxon>
        <taxon>Cetacea</taxon>
        <taxon>Mysticeti</taxon>
        <taxon>Eschrichtiidae</taxon>
        <taxon>Eschrichtius</taxon>
    </lineage>
</organism>
<dbReference type="EMBL" id="JAIQCJ010002005">
    <property type="protein sequence ID" value="KAJ8786000.1"/>
    <property type="molecule type" value="Genomic_DNA"/>
</dbReference>
<evidence type="ECO:0000313" key="3">
    <source>
        <dbReference type="Proteomes" id="UP001159641"/>
    </source>
</evidence>
<feature type="compositionally biased region" description="Polar residues" evidence="1">
    <location>
        <begin position="19"/>
        <end position="28"/>
    </location>
</feature>
<dbReference type="AlphaFoldDB" id="A0AB34H5P7"/>
<name>A0AB34H5P7_ESCRO</name>
<accession>A0AB34H5P7</accession>
<proteinExistence type="predicted"/>
<evidence type="ECO:0000313" key="2">
    <source>
        <dbReference type="EMBL" id="KAJ8786000.1"/>
    </source>
</evidence>
<protein>
    <submittedName>
        <fullName evidence="2">Uncharacterized protein</fullName>
    </submittedName>
</protein>
<feature type="region of interest" description="Disordered" evidence="1">
    <location>
        <begin position="78"/>
        <end position="190"/>
    </location>
</feature>
<keyword evidence="3" id="KW-1185">Reference proteome</keyword>